<dbReference type="EMBL" id="BGZJ01000001">
    <property type="protein sequence ID" value="GBO93842.1"/>
    <property type="molecule type" value="Genomic_DNA"/>
</dbReference>
<dbReference type="AlphaFoldDB" id="A0A388SBY8"/>
<dbReference type="GO" id="GO:0005829">
    <property type="term" value="C:cytosol"/>
    <property type="evidence" value="ECO:0007669"/>
    <property type="project" value="TreeGrafter"/>
</dbReference>
<gene>
    <name evidence="9" type="primary">map-1</name>
    <name evidence="6" type="synonym">map</name>
    <name evidence="9" type="ORF">MESMUL_11960</name>
</gene>
<keyword evidence="2 6" id="KW-0031">Aminopeptidase</keyword>
<feature type="binding site" evidence="6">
    <location>
        <position position="118"/>
    </location>
    <ligand>
        <name>a divalent metal cation</name>
        <dbReference type="ChEBI" id="CHEBI:60240"/>
        <label>1</label>
    </ligand>
</feature>
<feature type="binding site" evidence="6">
    <location>
        <position position="90"/>
    </location>
    <ligand>
        <name>substrate</name>
    </ligand>
</feature>
<dbReference type="EC" id="3.4.11.18" evidence="6 7"/>
<keyword evidence="10" id="KW-1185">Reference proteome</keyword>
<evidence type="ECO:0000256" key="5">
    <source>
        <dbReference type="ARBA" id="ARBA00022801"/>
    </source>
</evidence>
<reference evidence="9 10" key="1">
    <citation type="journal article" date="2018" name="Int. J. Syst. Evol. Microbiol.">
        <title>Mesosutterella multiformis gen. nov., sp. nov., a member of the family Sutterellaceae and Sutterella megalosphaeroides sp. nov., isolated from human faeces.</title>
        <authorList>
            <person name="Sakamoto M."/>
            <person name="Ikeyama N."/>
            <person name="Kunihiro T."/>
            <person name="Iino T."/>
            <person name="Yuki M."/>
            <person name="Ohkuma M."/>
        </authorList>
    </citation>
    <scope>NUCLEOTIDE SEQUENCE [LARGE SCALE GENOMIC DNA]</scope>
    <source>
        <strain evidence="9 10">4NBBH2</strain>
    </source>
</reference>
<dbReference type="CDD" id="cd01086">
    <property type="entry name" value="MetAP1"/>
    <property type="match status" value="1"/>
</dbReference>
<evidence type="ECO:0000256" key="2">
    <source>
        <dbReference type="ARBA" id="ARBA00022438"/>
    </source>
</evidence>
<feature type="binding site" evidence="6">
    <location>
        <position position="251"/>
    </location>
    <ligand>
        <name>a divalent metal cation</name>
        <dbReference type="ChEBI" id="CHEBI:60240"/>
        <label>2</label>
        <note>catalytic</note>
    </ligand>
</feature>
<comment type="subunit">
    <text evidence="6">Monomer.</text>
</comment>
<dbReference type="GO" id="GO:0004239">
    <property type="term" value="F:initiator methionyl aminopeptidase activity"/>
    <property type="evidence" value="ECO:0007669"/>
    <property type="project" value="UniProtKB-UniRule"/>
</dbReference>
<evidence type="ECO:0000313" key="10">
    <source>
        <dbReference type="Proteomes" id="UP000266091"/>
    </source>
</evidence>
<proteinExistence type="inferred from homology"/>
<dbReference type="InterPro" id="IPR001714">
    <property type="entry name" value="Pept_M24_MAP"/>
</dbReference>
<dbReference type="HAMAP" id="MF_01974">
    <property type="entry name" value="MetAP_1"/>
    <property type="match status" value="1"/>
</dbReference>
<evidence type="ECO:0000256" key="1">
    <source>
        <dbReference type="ARBA" id="ARBA00002521"/>
    </source>
</evidence>
<evidence type="ECO:0000259" key="8">
    <source>
        <dbReference type="Pfam" id="PF00557"/>
    </source>
</evidence>
<dbReference type="Pfam" id="PF00557">
    <property type="entry name" value="Peptidase_M24"/>
    <property type="match status" value="1"/>
</dbReference>
<feature type="binding site" evidence="6">
    <location>
        <position position="251"/>
    </location>
    <ligand>
        <name>a divalent metal cation</name>
        <dbReference type="ChEBI" id="CHEBI:60240"/>
        <label>1</label>
    </ligand>
</feature>
<dbReference type="OrthoDB" id="9802055at2"/>
<evidence type="ECO:0000256" key="4">
    <source>
        <dbReference type="ARBA" id="ARBA00022723"/>
    </source>
</evidence>
<evidence type="ECO:0000256" key="3">
    <source>
        <dbReference type="ARBA" id="ARBA00022670"/>
    </source>
</evidence>
<dbReference type="NCBIfam" id="TIGR00500">
    <property type="entry name" value="met_pdase_I"/>
    <property type="match status" value="1"/>
</dbReference>
<comment type="similarity">
    <text evidence="6">Belongs to the peptidase M24A family. Methionine aminopeptidase type 1 subfamily.</text>
</comment>
<dbReference type="RefSeq" id="WP_116270139.1">
    <property type="nucleotide sequence ID" value="NZ_BGZJ01000001.1"/>
</dbReference>
<comment type="caution">
    <text evidence="9">The sequence shown here is derived from an EMBL/GenBank/DDBJ whole genome shotgun (WGS) entry which is preliminary data.</text>
</comment>
<dbReference type="PANTHER" id="PTHR43330:SF27">
    <property type="entry name" value="METHIONINE AMINOPEPTIDASE"/>
    <property type="match status" value="1"/>
</dbReference>
<dbReference type="GO" id="GO:0006508">
    <property type="term" value="P:proteolysis"/>
    <property type="evidence" value="ECO:0007669"/>
    <property type="project" value="UniProtKB-KW"/>
</dbReference>
<dbReference type="Gene3D" id="3.90.230.10">
    <property type="entry name" value="Creatinase/methionine aminopeptidase superfamily"/>
    <property type="match status" value="1"/>
</dbReference>
<feature type="binding site" evidence="6">
    <location>
        <position position="107"/>
    </location>
    <ligand>
        <name>a divalent metal cation</name>
        <dbReference type="ChEBI" id="CHEBI:60240"/>
        <label>1</label>
    </ligand>
</feature>
<feature type="binding site" evidence="6">
    <location>
        <position position="181"/>
    </location>
    <ligand>
        <name>a divalent metal cation</name>
        <dbReference type="ChEBI" id="CHEBI:60240"/>
        <label>2</label>
        <note>catalytic</note>
    </ligand>
</feature>
<accession>A0A401LNF1</accession>
<dbReference type="InterPro" id="IPR000994">
    <property type="entry name" value="Pept_M24"/>
</dbReference>
<comment type="catalytic activity">
    <reaction evidence="6 7">
        <text>Release of N-terminal amino acids, preferentially methionine, from peptides and arylamides.</text>
        <dbReference type="EC" id="3.4.11.18"/>
    </reaction>
</comment>
<feature type="binding site" evidence="6">
    <location>
        <position position="189"/>
    </location>
    <ligand>
        <name>substrate</name>
    </ligand>
</feature>
<sequence length="281" mass="31114">MAKEQIPSIHICTPEEIEGQRTACRLASELLDYITPYVEPGISTLELDNLIHRYTVDVQKCRPADLGYPNAEGVPFPAASCISVNNVVCHGIPSEKKLKKGDIVNIDVTSIWNDFYGDTSRMFLVGKPTIAGERLARVTYECMWRGIEAVKPGNTFRDIAVACEKVVSDAGYSTVREYGGHGIGKGVFHGEPWVSHYPLSPKDFPPAGIVFEPGMMFTIEPMVNAGRRHILDLGDGWTVVTKDHSLSAQWEHTLVVTETGYEVLTHSDGCPKPPEWATQKW</sequence>
<dbReference type="InterPro" id="IPR002467">
    <property type="entry name" value="Pept_M24A_MAP1"/>
</dbReference>
<feature type="binding site" evidence="6">
    <location>
        <position position="118"/>
    </location>
    <ligand>
        <name>a divalent metal cation</name>
        <dbReference type="ChEBI" id="CHEBI:60240"/>
        <label>2</label>
        <note>catalytic</note>
    </ligand>
</feature>
<evidence type="ECO:0000256" key="7">
    <source>
        <dbReference type="RuleBase" id="RU003653"/>
    </source>
</evidence>
<feature type="domain" description="Peptidase M24" evidence="8">
    <location>
        <begin position="20"/>
        <end position="258"/>
    </location>
</feature>
<evidence type="ECO:0000313" key="9">
    <source>
        <dbReference type="EMBL" id="GBO93842.1"/>
    </source>
</evidence>
<organism evidence="9 10">
    <name type="scientific">Mesosutterella multiformis</name>
    <dbReference type="NCBI Taxonomy" id="2259133"/>
    <lineage>
        <taxon>Bacteria</taxon>
        <taxon>Pseudomonadati</taxon>
        <taxon>Pseudomonadota</taxon>
        <taxon>Betaproteobacteria</taxon>
        <taxon>Burkholderiales</taxon>
        <taxon>Sutterellaceae</taxon>
        <taxon>Mesosutterella</taxon>
    </lineage>
</organism>
<dbReference type="PANTHER" id="PTHR43330">
    <property type="entry name" value="METHIONINE AMINOPEPTIDASE"/>
    <property type="match status" value="1"/>
</dbReference>
<comment type="cofactor">
    <cofactor evidence="6">
        <name>Co(2+)</name>
        <dbReference type="ChEBI" id="CHEBI:48828"/>
    </cofactor>
    <cofactor evidence="6">
        <name>Zn(2+)</name>
        <dbReference type="ChEBI" id="CHEBI:29105"/>
    </cofactor>
    <cofactor evidence="6">
        <name>Mn(2+)</name>
        <dbReference type="ChEBI" id="CHEBI:29035"/>
    </cofactor>
    <cofactor evidence="6">
        <name>Fe(2+)</name>
        <dbReference type="ChEBI" id="CHEBI:29033"/>
    </cofactor>
    <text evidence="6">Binds 2 divalent metal cations per subunit. Has a high-affinity and a low affinity metal-binding site. The true nature of the physiological cofactor is under debate. The enzyme is active with cobalt, zinc, manganese or divalent iron ions. Most likely, methionine aminopeptidases function as mononuclear Fe(2+)-metalloproteases under physiological conditions, and the catalytically relevant metal-binding site has been assigned to the histidine-containing high-affinity site.</text>
</comment>
<dbReference type="GO" id="GO:0046872">
    <property type="term" value="F:metal ion binding"/>
    <property type="evidence" value="ECO:0007669"/>
    <property type="project" value="UniProtKB-UniRule"/>
</dbReference>
<keyword evidence="5 6" id="KW-0378">Hydrolase</keyword>
<keyword evidence="3 6" id="KW-0645">Protease</keyword>
<dbReference type="PRINTS" id="PR00599">
    <property type="entry name" value="MAPEPTIDASE"/>
</dbReference>
<protein>
    <recommendedName>
        <fullName evidence="6 7">Methionine aminopeptidase</fullName>
        <shortName evidence="6">MAP</shortName>
        <shortName evidence="6">MetAP</shortName>
        <ecNumber evidence="6 7">3.4.11.18</ecNumber>
    </recommendedName>
    <alternativeName>
        <fullName evidence="6">Peptidase M</fullName>
    </alternativeName>
</protein>
<dbReference type="GO" id="GO:0070006">
    <property type="term" value="F:metalloaminopeptidase activity"/>
    <property type="evidence" value="ECO:0007669"/>
    <property type="project" value="UniProtKB-UniRule"/>
</dbReference>
<dbReference type="SUPFAM" id="SSF55920">
    <property type="entry name" value="Creatinase/aminopeptidase"/>
    <property type="match status" value="1"/>
</dbReference>
<dbReference type="Proteomes" id="UP000266091">
    <property type="component" value="Unassembled WGS sequence"/>
</dbReference>
<feature type="binding site" evidence="6">
    <location>
        <position position="220"/>
    </location>
    <ligand>
        <name>a divalent metal cation</name>
        <dbReference type="ChEBI" id="CHEBI:60240"/>
        <label>2</label>
        <note>catalytic</note>
    </ligand>
</feature>
<evidence type="ECO:0000256" key="6">
    <source>
        <dbReference type="HAMAP-Rule" id="MF_01974"/>
    </source>
</evidence>
<dbReference type="InterPro" id="IPR036005">
    <property type="entry name" value="Creatinase/aminopeptidase-like"/>
</dbReference>
<name>A0A388SBY8_9BURK</name>
<keyword evidence="4 6" id="KW-0479">Metal-binding</keyword>
<accession>A0A388SBY8</accession>
<comment type="function">
    <text evidence="1 6">Removes the N-terminal methionine from nascent proteins. The N-terminal methionine is often cleaved when the second residue in the primary sequence is small and uncharged (Met-Ala-, Cys, Gly, Pro, Ser, Thr, or Val). Requires deformylation of the N(alpha)-formylated initiator methionine before it can be hydrolyzed.</text>
</comment>